<dbReference type="AlphaFoldDB" id="A0A673JKD5"/>
<dbReference type="InterPro" id="IPR013098">
    <property type="entry name" value="Ig_I-set"/>
</dbReference>
<dbReference type="PANTHER" id="PTHR47633:SF4">
    <property type="entry name" value="MYOPALLADIN ISOFORM X1"/>
    <property type="match status" value="1"/>
</dbReference>
<dbReference type="SMART" id="SM00408">
    <property type="entry name" value="IGc2"/>
    <property type="match status" value="2"/>
</dbReference>
<evidence type="ECO:0000313" key="3">
    <source>
        <dbReference type="Ensembl" id="ENSSRHP00000050644.1"/>
    </source>
</evidence>
<dbReference type="Ensembl" id="ENSSRHT00000052072.1">
    <property type="protein sequence ID" value="ENSSRHP00000050644.1"/>
    <property type="gene ID" value="ENSSRHG00000025507.1"/>
</dbReference>
<dbReference type="InterPro" id="IPR003599">
    <property type="entry name" value="Ig_sub"/>
</dbReference>
<dbReference type="Pfam" id="PF07679">
    <property type="entry name" value="I-set"/>
    <property type="match status" value="2"/>
</dbReference>
<dbReference type="SUPFAM" id="SSF48726">
    <property type="entry name" value="Immunoglobulin"/>
    <property type="match status" value="2"/>
</dbReference>
<proteinExistence type="predicted"/>
<dbReference type="FunFam" id="2.60.40.10:FF:001399">
    <property type="entry name" value="Titin a"/>
    <property type="match status" value="1"/>
</dbReference>
<evidence type="ECO:0000259" key="2">
    <source>
        <dbReference type="PROSITE" id="PS50835"/>
    </source>
</evidence>
<protein>
    <recommendedName>
        <fullName evidence="2">Ig-like domain-containing protein</fullName>
    </recommendedName>
</protein>
<feature type="chain" id="PRO_5025334848" description="Ig-like domain-containing protein" evidence="1">
    <location>
        <begin position="29"/>
        <end position="273"/>
    </location>
</feature>
<reference evidence="3" key="2">
    <citation type="submission" date="2025-09" db="UniProtKB">
        <authorList>
            <consortium name="Ensembl"/>
        </authorList>
    </citation>
    <scope>IDENTIFICATION</scope>
</reference>
<sequence>MYTLSQLSTDLFLLFFFFFLVGTKPALRKEMDEVTAKLGQTATLKCQIIGRPVPEIKWYKGGKEIKEGRKYAHEFRVKCENLGGESEYSEVSDPAIPKTDVEVRAPAFKEDLRNMSVKFKSNATFVCKITGQPKPVIKWFKRGKEIQADGTKIKIQEFKGGYHQLVIADCDTEDSTVYQIRATNQGGSISATVSLDVESKLSSLATGLNTESLERLLGRNAIRSAQRTNSTLRVVYKRQQNMNSEYLLKMKPELADHAEQQLASKLNWVVSMV</sequence>
<accession>A0A673JKD5</accession>
<dbReference type="Gene3D" id="2.60.40.10">
    <property type="entry name" value="Immunoglobulins"/>
    <property type="match status" value="2"/>
</dbReference>
<dbReference type="PANTHER" id="PTHR47633">
    <property type="entry name" value="IMMUNOGLOBULIN"/>
    <property type="match status" value="1"/>
</dbReference>
<dbReference type="InterPro" id="IPR013783">
    <property type="entry name" value="Ig-like_fold"/>
</dbReference>
<feature type="signal peptide" evidence="1">
    <location>
        <begin position="1"/>
        <end position="28"/>
    </location>
</feature>
<feature type="domain" description="Ig-like" evidence="2">
    <location>
        <begin position="106"/>
        <end position="194"/>
    </location>
</feature>
<dbReference type="InterPro" id="IPR007110">
    <property type="entry name" value="Ig-like_dom"/>
</dbReference>
<dbReference type="InterPro" id="IPR036179">
    <property type="entry name" value="Ig-like_dom_sf"/>
</dbReference>
<dbReference type="InterPro" id="IPR003598">
    <property type="entry name" value="Ig_sub2"/>
</dbReference>
<dbReference type="SMART" id="SM00409">
    <property type="entry name" value="IG"/>
    <property type="match status" value="1"/>
</dbReference>
<name>A0A673JKD5_9TELE</name>
<dbReference type="PROSITE" id="PS50835">
    <property type="entry name" value="IG_LIKE"/>
    <property type="match status" value="2"/>
</dbReference>
<feature type="domain" description="Ig-like" evidence="2">
    <location>
        <begin position="25"/>
        <end position="64"/>
    </location>
</feature>
<organism evidence="3 4">
    <name type="scientific">Sinocyclocheilus rhinocerous</name>
    <dbReference type="NCBI Taxonomy" id="307959"/>
    <lineage>
        <taxon>Eukaryota</taxon>
        <taxon>Metazoa</taxon>
        <taxon>Chordata</taxon>
        <taxon>Craniata</taxon>
        <taxon>Vertebrata</taxon>
        <taxon>Euteleostomi</taxon>
        <taxon>Actinopterygii</taxon>
        <taxon>Neopterygii</taxon>
        <taxon>Teleostei</taxon>
        <taxon>Ostariophysi</taxon>
        <taxon>Cypriniformes</taxon>
        <taxon>Cyprinidae</taxon>
        <taxon>Cyprininae</taxon>
        <taxon>Sinocyclocheilus</taxon>
    </lineage>
</organism>
<evidence type="ECO:0000256" key="1">
    <source>
        <dbReference type="SAM" id="SignalP"/>
    </source>
</evidence>
<keyword evidence="4" id="KW-1185">Reference proteome</keyword>
<keyword evidence="1" id="KW-0732">Signal</keyword>
<evidence type="ECO:0000313" key="4">
    <source>
        <dbReference type="Proteomes" id="UP000472270"/>
    </source>
</evidence>
<reference evidence="3" key="1">
    <citation type="submission" date="2025-08" db="UniProtKB">
        <authorList>
            <consortium name="Ensembl"/>
        </authorList>
    </citation>
    <scope>IDENTIFICATION</scope>
</reference>
<dbReference type="Proteomes" id="UP000472270">
    <property type="component" value="Unassembled WGS sequence"/>
</dbReference>